<feature type="domain" description="Dihydrodipicolinate reductase C-terminal" evidence="13">
    <location>
        <begin position="124"/>
        <end position="230"/>
    </location>
</feature>
<dbReference type="SUPFAM" id="SSF55347">
    <property type="entry name" value="Glyceraldehyde-3-phosphate dehydrogenase-like, C-terminal domain"/>
    <property type="match status" value="1"/>
</dbReference>
<keyword evidence="6" id="KW-0520">NAD</keyword>
<feature type="domain" description="Dihydrodipicolinate reductase N-terminal" evidence="12">
    <location>
        <begin position="1"/>
        <end position="118"/>
    </location>
</feature>
<comment type="similarity">
    <text evidence="1">Belongs to the DapB family.</text>
</comment>
<name>A0A9Q4AMA6_9HYPH</name>
<dbReference type="Gene3D" id="3.40.50.720">
    <property type="entry name" value="NAD(P)-binding Rossmann-like Domain"/>
    <property type="match status" value="1"/>
</dbReference>
<dbReference type="AlphaFoldDB" id="A0A9Q4AMA6"/>
<evidence type="ECO:0000256" key="5">
    <source>
        <dbReference type="ARBA" id="ARBA00023002"/>
    </source>
</evidence>
<evidence type="ECO:0000256" key="1">
    <source>
        <dbReference type="ARBA" id="ARBA00006642"/>
    </source>
</evidence>
<dbReference type="Pfam" id="PF05173">
    <property type="entry name" value="DapB_C"/>
    <property type="match status" value="1"/>
</dbReference>
<dbReference type="GO" id="GO:0008839">
    <property type="term" value="F:4-hydroxy-tetrahydrodipicolinate reductase"/>
    <property type="evidence" value="ECO:0007669"/>
    <property type="project" value="UniProtKB-EC"/>
</dbReference>
<dbReference type="SUPFAM" id="SSF51735">
    <property type="entry name" value="NAD(P)-binding Rossmann-fold domains"/>
    <property type="match status" value="1"/>
</dbReference>
<keyword evidence="3" id="KW-0521">NADP</keyword>
<protein>
    <recommendedName>
        <fullName evidence="9">4-hydroxy-tetrahydrodipicolinate reductase</fullName>
        <ecNumber evidence="9">1.17.1.8</ecNumber>
    </recommendedName>
</protein>
<proteinExistence type="inferred from homology"/>
<keyword evidence="4" id="KW-0220">Diaminopimelate biosynthesis</keyword>
<comment type="catalytic activity">
    <reaction evidence="10">
        <text>(S)-2,3,4,5-tetrahydrodipicolinate + NADP(+) + H2O = (2S,4S)-4-hydroxy-2,3,4,5-tetrahydrodipicolinate + NADPH + H(+)</text>
        <dbReference type="Rhea" id="RHEA:35331"/>
        <dbReference type="ChEBI" id="CHEBI:15377"/>
        <dbReference type="ChEBI" id="CHEBI:15378"/>
        <dbReference type="ChEBI" id="CHEBI:16845"/>
        <dbReference type="ChEBI" id="CHEBI:57783"/>
        <dbReference type="ChEBI" id="CHEBI:58349"/>
        <dbReference type="ChEBI" id="CHEBI:67139"/>
        <dbReference type="EC" id="1.17.1.8"/>
    </reaction>
</comment>
<evidence type="ECO:0000256" key="4">
    <source>
        <dbReference type="ARBA" id="ARBA00022915"/>
    </source>
</evidence>
<dbReference type="InterPro" id="IPR022663">
    <property type="entry name" value="DapB_C"/>
</dbReference>
<evidence type="ECO:0000259" key="12">
    <source>
        <dbReference type="Pfam" id="PF01113"/>
    </source>
</evidence>
<keyword evidence="5" id="KW-0560">Oxidoreductase</keyword>
<sequence length="244" mass="25782">MRIAVYGAAGRVGTRLIDAIITDPGLELAAAHVSPGSAWIGRQVGNTIIEYRPAEPSINAHCDAIIDFSSPAASIALQRIIGVRRVPTIIGTTGFSAAELVEIDRAARHRPILTGANFALGFTAFGQAVSQFARAHPGARVVIEEVYHRRKKRAPSGTSLLLAATVRDAQKAAGGAIALEPEIVVRRLGDTVGINDVRFDLTDSDTRFTFTVQTISSYARGALAAAAKLVASGVDVGRHDAFNF</sequence>
<evidence type="ECO:0000313" key="15">
    <source>
        <dbReference type="Proteomes" id="UP001060275"/>
    </source>
</evidence>
<comment type="catalytic activity">
    <reaction evidence="11">
        <text>(S)-2,3,4,5-tetrahydrodipicolinate + NAD(+) + H2O = (2S,4S)-4-hydroxy-2,3,4,5-tetrahydrodipicolinate + NADH + H(+)</text>
        <dbReference type="Rhea" id="RHEA:35323"/>
        <dbReference type="ChEBI" id="CHEBI:15377"/>
        <dbReference type="ChEBI" id="CHEBI:15378"/>
        <dbReference type="ChEBI" id="CHEBI:16845"/>
        <dbReference type="ChEBI" id="CHEBI:57540"/>
        <dbReference type="ChEBI" id="CHEBI:57945"/>
        <dbReference type="ChEBI" id="CHEBI:67139"/>
        <dbReference type="EC" id="1.17.1.8"/>
    </reaction>
</comment>
<evidence type="ECO:0000256" key="9">
    <source>
        <dbReference type="ARBA" id="ARBA00038983"/>
    </source>
</evidence>
<dbReference type="GO" id="GO:0009089">
    <property type="term" value="P:lysine biosynthetic process via diaminopimelate"/>
    <property type="evidence" value="ECO:0007669"/>
    <property type="project" value="InterPro"/>
</dbReference>
<keyword evidence="7" id="KW-0457">Lysine biosynthesis</keyword>
<dbReference type="InterPro" id="IPR023940">
    <property type="entry name" value="DHDPR_bac"/>
</dbReference>
<gene>
    <name evidence="14" type="ORF">NF348_04855</name>
</gene>
<dbReference type="EMBL" id="JAMWDU010000002">
    <property type="protein sequence ID" value="MCP8886424.1"/>
    <property type="molecule type" value="Genomic_DNA"/>
</dbReference>
<dbReference type="InterPro" id="IPR000846">
    <property type="entry name" value="DapB_N"/>
</dbReference>
<dbReference type="PIRSF" id="PIRSF000161">
    <property type="entry name" value="DHPR"/>
    <property type="match status" value="1"/>
</dbReference>
<evidence type="ECO:0000256" key="11">
    <source>
        <dbReference type="ARBA" id="ARBA00049396"/>
    </source>
</evidence>
<accession>A0A9Q4AMA6</accession>
<evidence type="ECO:0000259" key="13">
    <source>
        <dbReference type="Pfam" id="PF05173"/>
    </source>
</evidence>
<keyword evidence="2" id="KW-0028">Amino-acid biosynthesis</keyword>
<dbReference type="Gene3D" id="3.30.360.10">
    <property type="entry name" value="Dihydrodipicolinate Reductase, domain 2"/>
    <property type="match status" value="1"/>
</dbReference>
<reference evidence="14" key="1">
    <citation type="submission" date="2022-06" db="EMBL/GenBank/DDBJ databases">
        <title>Devosia sp. XJ19-45 genome assembly.</title>
        <authorList>
            <person name="Li B."/>
            <person name="Cai M."/>
            <person name="Nie G."/>
            <person name="Li W."/>
        </authorList>
    </citation>
    <scope>NUCLEOTIDE SEQUENCE</scope>
    <source>
        <strain evidence="14">XJ19-45</strain>
    </source>
</reference>
<dbReference type="Pfam" id="PF01113">
    <property type="entry name" value="DapB_N"/>
    <property type="match status" value="1"/>
</dbReference>
<dbReference type="RefSeq" id="WP_254673882.1">
    <property type="nucleotide sequence ID" value="NZ_JAMWDU010000002.1"/>
</dbReference>
<evidence type="ECO:0000256" key="7">
    <source>
        <dbReference type="ARBA" id="ARBA00023154"/>
    </source>
</evidence>
<keyword evidence="15" id="KW-1185">Reference proteome</keyword>
<evidence type="ECO:0000256" key="2">
    <source>
        <dbReference type="ARBA" id="ARBA00022605"/>
    </source>
</evidence>
<dbReference type="EC" id="1.17.1.8" evidence="9"/>
<comment type="caution">
    <text evidence="14">The sequence shown here is derived from an EMBL/GenBank/DDBJ whole genome shotgun (WGS) entry which is preliminary data.</text>
</comment>
<comment type="pathway">
    <text evidence="8">Amino-acid biosynthesis; L-lysine biosynthesis via DAP pathway; (S)-tetrahydrodipicolinate from L-aspartate: step 4/4.</text>
</comment>
<evidence type="ECO:0000256" key="6">
    <source>
        <dbReference type="ARBA" id="ARBA00023027"/>
    </source>
</evidence>
<dbReference type="PANTHER" id="PTHR20836">
    <property type="entry name" value="DIHYDRODIPICOLINATE REDUCTASE"/>
    <property type="match status" value="1"/>
</dbReference>
<dbReference type="InterPro" id="IPR036291">
    <property type="entry name" value="NAD(P)-bd_dom_sf"/>
</dbReference>
<organism evidence="14 15">
    <name type="scientific">Devosia ureilytica</name>
    <dbReference type="NCBI Taxonomy" id="2952754"/>
    <lineage>
        <taxon>Bacteria</taxon>
        <taxon>Pseudomonadati</taxon>
        <taxon>Pseudomonadota</taxon>
        <taxon>Alphaproteobacteria</taxon>
        <taxon>Hyphomicrobiales</taxon>
        <taxon>Devosiaceae</taxon>
        <taxon>Devosia</taxon>
    </lineage>
</organism>
<dbReference type="CDD" id="cd02274">
    <property type="entry name" value="DHDPR_N"/>
    <property type="match status" value="1"/>
</dbReference>
<dbReference type="PANTHER" id="PTHR20836:SF0">
    <property type="entry name" value="4-HYDROXY-TETRAHYDRODIPICOLINATE REDUCTASE 1, CHLOROPLASTIC-RELATED"/>
    <property type="match status" value="1"/>
</dbReference>
<dbReference type="Proteomes" id="UP001060275">
    <property type="component" value="Unassembled WGS sequence"/>
</dbReference>
<evidence type="ECO:0000313" key="14">
    <source>
        <dbReference type="EMBL" id="MCP8886424.1"/>
    </source>
</evidence>
<evidence type="ECO:0000256" key="8">
    <source>
        <dbReference type="ARBA" id="ARBA00037922"/>
    </source>
</evidence>
<evidence type="ECO:0000256" key="10">
    <source>
        <dbReference type="ARBA" id="ARBA00049080"/>
    </source>
</evidence>
<evidence type="ECO:0000256" key="3">
    <source>
        <dbReference type="ARBA" id="ARBA00022857"/>
    </source>
</evidence>
<dbReference type="GO" id="GO:0019877">
    <property type="term" value="P:diaminopimelate biosynthetic process"/>
    <property type="evidence" value="ECO:0007669"/>
    <property type="project" value="UniProtKB-KW"/>
</dbReference>